<reference evidence="1" key="2">
    <citation type="journal article" date="2015" name="Data Brief">
        <title>Shoot transcriptome of the giant reed, Arundo donax.</title>
        <authorList>
            <person name="Barrero R.A."/>
            <person name="Guerrero F.D."/>
            <person name="Moolhuijzen P."/>
            <person name="Goolsby J.A."/>
            <person name="Tidwell J."/>
            <person name="Bellgard S.E."/>
            <person name="Bellgard M.I."/>
        </authorList>
    </citation>
    <scope>NUCLEOTIDE SEQUENCE</scope>
    <source>
        <tissue evidence="1">Shoot tissue taken approximately 20 cm above the soil surface</tissue>
    </source>
</reference>
<dbReference type="AlphaFoldDB" id="A0A0A9BUE3"/>
<evidence type="ECO:0000313" key="1">
    <source>
        <dbReference type="EMBL" id="JAD65828.1"/>
    </source>
</evidence>
<organism evidence="1">
    <name type="scientific">Arundo donax</name>
    <name type="common">Giant reed</name>
    <name type="synonym">Donax arundinaceus</name>
    <dbReference type="NCBI Taxonomy" id="35708"/>
    <lineage>
        <taxon>Eukaryota</taxon>
        <taxon>Viridiplantae</taxon>
        <taxon>Streptophyta</taxon>
        <taxon>Embryophyta</taxon>
        <taxon>Tracheophyta</taxon>
        <taxon>Spermatophyta</taxon>
        <taxon>Magnoliopsida</taxon>
        <taxon>Liliopsida</taxon>
        <taxon>Poales</taxon>
        <taxon>Poaceae</taxon>
        <taxon>PACMAD clade</taxon>
        <taxon>Arundinoideae</taxon>
        <taxon>Arundineae</taxon>
        <taxon>Arundo</taxon>
    </lineage>
</organism>
<proteinExistence type="predicted"/>
<dbReference type="EMBL" id="GBRH01232067">
    <property type="protein sequence ID" value="JAD65828.1"/>
    <property type="molecule type" value="Transcribed_RNA"/>
</dbReference>
<accession>A0A0A9BUE3</accession>
<reference evidence="1" key="1">
    <citation type="submission" date="2014-09" db="EMBL/GenBank/DDBJ databases">
        <authorList>
            <person name="Magalhaes I.L.F."/>
            <person name="Oliveira U."/>
            <person name="Santos F.R."/>
            <person name="Vidigal T.H.D.A."/>
            <person name="Brescovit A.D."/>
            <person name="Santos A.J."/>
        </authorList>
    </citation>
    <scope>NUCLEOTIDE SEQUENCE</scope>
    <source>
        <tissue evidence="1">Shoot tissue taken approximately 20 cm above the soil surface</tissue>
    </source>
</reference>
<protein>
    <submittedName>
        <fullName evidence="1">Uncharacterized protein</fullName>
    </submittedName>
</protein>
<name>A0A0A9BUE3_ARUDO</name>
<sequence length="31" mass="3629">MQQDVFRRLEDHLPTATVICLIMFTECVCCL</sequence>